<gene>
    <name evidence="2" type="ORF">ACMD2_01994</name>
</gene>
<sequence length="59" mass="6375">MLAKQTLNHPGSEQWHEDPGDMLSLTSCNISFHSLSSPSLVCSSSSGPRFIQQISIESA</sequence>
<evidence type="ECO:0000256" key="1">
    <source>
        <dbReference type="SAM" id="MobiDB-lite"/>
    </source>
</evidence>
<organism evidence="2 3">
    <name type="scientific">Ananas comosus</name>
    <name type="common">Pineapple</name>
    <name type="synonym">Ananas ananas</name>
    <dbReference type="NCBI Taxonomy" id="4615"/>
    <lineage>
        <taxon>Eukaryota</taxon>
        <taxon>Viridiplantae</taxon>
        <taxon>Streptophyta</taxon>
        <taxon>Embryophyta</taxon>
        <taxon>Tracheophyta</taxon>
        <taxon>Spermatophyta</taxon>
        <taxon>Magnoliopsida</taxon>
        <taxon>Liliopsida</taxon>
        <taxon>Poales</taxon>
        <taxon>Bromeliaceae</taxon>
        <taxon>Bromelioideae</taxon>
        <taxon>Ananas</taxon>
    </lineage>
</organism>
<dbReference type="EMBL" id="LSRQ01000222">
    <property type="protein sequence ID" value="OAY84425.1"/>
    <property type="molecule type" value="Genomic_DNA"/>
</dbReference>
<evidence type="ECO:0000313" key="3">
    <source>
        <dbReference type="Proteomes" id="UP000092600"/>
    </source>
</evidence>
<accession>A0A199W688</accession>
<name>A0A199W688_ANACO</name>
<feature type="region of interest" description="Disordered" evidence="1">
    <location>
        <begin position="1"/>
        <end position="20"/>
    </location>
</feature>
<comment type="caution">
    <text evidence="2">The sequence shown here is derived from an EMBL/GenBank/DDBJ whole genome shotgun (WGS) entry which is preliminary data.</text>
</comment>
<dbReference type="Proteomes" id="UP000092600">
    <property type="component" value="Unassembled WGS sequence"/>
</dbReference>
<feature type="compositionally biased region" description="Polar residues" evidence="1">
    <location>
        <begin position="1"/>
        <end position="11"/>
    </location>
</feature>
<proteinExistence type="predicted"/>
<evidence type="ECO:0000313" key="2">
    <source>
        <dbReference type="EMBL" id="OAY84425.1"/>
    </source>
</evidence>
<protein>
    <submittedName>
        <fullName evidence="2">Uncharacterized protein</fullName>
    </submittedName>
</protein>
<dbReference type="AlphaFoldDB" id="A0A199W688"/>
<reference evidence="2 3" key="1">
    <citation type="journal article" date="2016" name="DNA Res.">
        <title>The draft genome of MD-2 pineapple using hybrid error correction of long reads.</title>
        <authorList>
            <person name="Redwan R.M."/>
            <person name="Saidin A."/>
            <person name="Kumar S.V."/>
        </authorList>
    </citation>
    <scope>NUCLEOTIDE SEQUENCE [LARGE SCALE GENOMIC DNA]</scope>
    <source>
        <strain evidence="3">cv. MD2</strain>
        <tissue evidence="2">Leaf</tissue>
    </source>
</reference>